<reference evidence="2 3" key="1">
    <citation type="submission" date="2024-05" db="EMBL/GenBank/DDBJ databases">
        <authorList>
            <person name="Wallberg A."/>
        </authorList>
    </citation>
    <scope>NUCLEOTIDE SEQUENCE [LARGE SCALE GENOMIC DNA]</scope>
</reference>
<dbReference type="Proteomes" id="UP001497623">
    <property type="component" value="Unassembled WGS sequence"/>
</dbReference>
<protein>
    <submittedName>
        <fullName evidence="2">Uncharacterized protein</fullName>
    </submittedName>
</protein>
<keyword evidence="3" id="KW-1185">Reference proteome</keyword>
<evidence type="ECO:0000256" key="1">
    <source>
        <dbReference type="SAM" id="MobiDB-lite"/>
    </source>
</evidence>
<evidence type="ECO:0000313" key="3">
    <source>
        <dbReference type="Proteomes" id="UP001497623"/>
    </source>
</evidence>
<organism evidence="2 3">
    <name type="scientific">Meganyctiphanes norvegica</name>
    <name type="common">Northern krill</name>
    <name type="synonym">Thysanopoda norvegica</name>
    <dbReference type="NCBI Taxonomy" id="48144"/>
    <lineage>
        <taxon>Eukaryota</taxon>
        <taxon>Metazoa</taxon>
        <taxon>Ecdysozoa</taxon>
        <taxon>Arthropoda</taxon>
        <taxon>Crustacea</taxon>
        <taxon>Multicrustacea</taxon>
        <taxon>Malacostraca</taxon>
        <taxon>Eumalacostraca</taxon>
        <taxon>Eucarida</taxon>
        <taxon>Euphausiacea</taxon>
        <taxon>Euphausiidae</taxon>
        <taxon>Meganyctiphanes</taxon>
    </lineage>
</organism>
<gene>
    <name evidence="2" type="ORF">MNOR_LOCUS33381</name>
</gene>
<comment type="caution">
    <text evidence="2">The sequence shown here is derived from an EMBL/GenBank/DDBJ whole genome shotgun (WGS) entry which is preliminary data.</text>
</comment>
<accession>A0AAV2S5F1</accession>
<dbReference type="AlphaFoldDB" id="A0AAV2S5F1"/>
<dbReference type="EMBL" id="CAXKWB010047979">
    <property type="protein sequence ID" value="CAL4166277.1"/>
    <property type="molecule type" value="Genomic_DNA"/>
</dbReference>
<feature type="non-terminal residue" evidence="2">
    <location>
        <position position="179"/>
    </location>
</feature>
<name>A0AAV2S5F1_MEGNR</name>
<feature type="region of interest" description="Disordered" evidence="1">
    <location>
        <begin position="28"/>
        <end position="125"/>
    </location>
</feature>
<feature type="compositionally biased region" description="Polar residues" evidence="1">
    <location>
        <begin position="28"/>
        <end position="53"/>
    </location>
</feature>
<feature type="non-terminal residue" evidence="2">
    <location>
        <position position="1"/>
    </location>
</feature>
<sequence length="179" mass="19627">PPLITQATLSSLPPSLTQPSILTLASTLTHPPKTTQSPVKTIHNQKTNSSSPLTLCHVSGEDQDLGSPSPKRMKKEDCNLTPPYSPAYDPVGDDDQDSDIFPSQGIKVEGNNPTPPPSPVFEPVGEEEKRQIEKKVSELSSEVNYSLPFTSIYLKCTQKFQENNNNKPNFNAININEKV</sequence>
<proteinExistence type="predicted"/>
<evidence type="ECO:0000313" key="2">
    <source>
        <dbReference type="EMBL" id="CAL4166277.1"/>
    </source>
</evidence>